<reference evidence="2" key="1">
    <citation type="journal article" date="2014" name="Int. J. Syst. Evol. Microbiol.">
        <title>Complete genome of a new Firmicutes species belonging to the dominant human colonic microbiota ('Ruminococcus bicirculans') reveals two chromosomes and a selective capacity to utilize plant glucans.</title>
        <authorList>
            <consortium name="NISC Comparative Sequencing Program"/>
            <person name="Wegmann U."/>
            <person name="Louis P."/>
            <person name="Goesmann A."/>
            <person name="Henrissat B."/>
            <person name="Duncan S.H."/>
            <person name="Flint H.J."/>
        </authorList>
    </citation>
    <scope>NUCLEOTIDE SEQUENCE</scope>
    <source>
        <strain evidence="2">CGMCC 1.11013</strain>
    </source>
</reference>
<keyword evidence="5" id="KW-1185">Reference proteome</keyword>
<dbReference type="AlphaFoldDB" id="A0A069NRS2"/>
<dbReference type="InterPro" id="IPR005624">
    <property type="entry name" value="PduO/GlcC-like"/>
</dbReference>
<accession>A0A069NRS2</accession>
<dbReference type="EMBL" id="JFHE01000040">
    <property type="protein sequence ID" value="KDR27731.1"/>
    <property type="molecule type" value="Genomic_DNA"/>
</dbReference>
<dbReference type="OrthoDB" id="9815315at2"/>
<evidence type="ECO:0000313" key="5">
    <source>
        <dbReference type="Proteomes" id="UP000597138"/>
    </source>
</evidence>
<dbReference type="SUPFAM" id="SSF143744">
    <property type="entry name" value="GlcG-like"/>
    <property type="match status" value="1"/>
</dbReference>
<dbReference type="PIRSF" id="PIRSF008757">
    <property type="entry name" value="UCP008757"/>
    <property type="match status" value="1"/>
</dbReference>
<evidence type="ECO:0000313" key="2">
    <source>
        <dbReference type="EMBL" id="GGD52432.1"/>
    </source>
</evidence>
<reference evidence="2" key="4">
    <citation type="submission" date="2024-05" db="EMBL/GenBank/DDBJ databases">
        <authorList>
            <person name="Sun Q."/>
            <person name="Zhou Y."/>
        </authorList>
    </citation>
    <scope>NUCLEOTIDE SEQUENCE</scope>
    <source>
        <strain evidence="2">CGMCC 1.11013</strain>
    </source>
</reference>
<name>A0A069NRS2_9BURK</name>
<protein>
    <recommendedName>
        <fullName evidence="1">UPF0303 protein BG57_22305</fullName>
    </recommendedName>
</protein>
<proteinExistence type="inferred from homology"/>
<reference evidence="3 4" key="2">
    <citation type="submission" date="2014-03" db="EMBL/GenBank/DDBJ databases">
        <title>Draft Genome Sequences of Four Burkholderia Strains.</title>
        <authorList>
            <person name="Liu X.Y."/>
            <person name="Li C.X."/>
            <person name="Xu J.H."/>
        </authorList>
    </citation>
    <scope>NUCLEOTIDE SEQUENCE [LARGE SCALE GENOMIC DNA]</scope>
    <source>
        <strain evidence="3 4">R27</strain>
    </source>
</reference>
<dbReference type="EMBL" id="BMEG01000001">
    <property type="protein sequence ID" value="GGD52432.1"/>
    <property type="molecule type" value="Genomic_DNA"/>
</dbReference>
<dbReference type="Gene3D" id="3.30.450.150">
    <property type="entry name" value="Haem-degrading domain"/>
    <property type="match status" value="1"/>
</dbReference>
<dbReference type="Pfam" id="PF03928">
    <property type="entry name" value="HbpS-like"/>
    <property type="match status" value="1"/>
</dbReference>
<evidence type="ECO:0000313" key="3">
    <source>
        <dbReference type="EMBL" id="KDR27731.1"/>
    </source>
</evidence>
<dbReference type="eggNOG" id="COG4702">
    <property type="taxonomic scope" value="Bacteria"/>
</dbReference>
<organism evidence="3 4">
    <name type="scientific">Caballeronia grimmiae</name>
    <dbReference type="NCBI Taxonomy" id="1071679"/>
    <lineage>
        <taxon>Bacteria</taxon>
        <taxon>Pseudomonadati</taxon>
        <taxon>Pseudomonadota</taxon>
        <taxon>Betaproteobacteria</taxon>
        <taxon>Burkholderiales</taxon>
        <taxon>Burkholderiaceae</taxon>
        <taxon>Caballeronia</taxon>
    </lineage>
</organism>
<comment type="similarity">
    <text evidence="1">Belongs to the UPF0303 family.</text>
</comment>
<dbReference type="RefSeq" id="WP_035969535.1">
    <property type="nucleotide sequence ID" value="NZ_BMEG01000001.1"/>
</dbReference>
<dbReference type="PANTHER" id="PTHR28255">
    <property type="match status" value="1"/>
</dbReference>
<dbReference type="Proteomes" id="UP000597138">
    <property type="component" value="Unassembled WGS sequence"/>
</dbReference>
<sequence length="165" mass="17915">MDLPHDLQAIAHQENTLVFPQFNTEHAWQVGSQLREMALARSAAVAIDVRTFGHRLFFAALDGATPDNARWAERKSKTVEHFRRSSYAIGLTLQQSGATLADKYGLDPAQYSAHGGAFPIRVANAGVIGSVVVSGLPQRKDHEMVVEALCAVLGQSYAALALDHH</sequence>
<comment type="caution">
    <text evidence="3">The sequence shown here is derived from an EMBL/GenBank/DDBJ whole genome shotgun (WGS) entry which is preliminary data.</text>
</comment>
<reference evidence="5" key="3">
    <citation type="journal article" date="2019" name="Int. J. Syst. Evol. Microbiol.">
        <title>The Global Catalogue of Microorganisms (GCM) 10K type strain sequencing project: providing services to taxonomists for standard genome sequencing and annotation.</title>
        <authorList>
            <consortium name="The Broad Institute Genomics Platform"/>
            <consortium name="The Broad Institute Genome Sequencing Center for Infectious Disease"/>
            <person name="Wu L."/>
            <person name="Ma J."/>
        </authorList>
    </citation>
    <scope>NUCLEOTIDE SEQUENCE [LARGE SCALE GENOMIC DNA]</scope>
    <source>
        <strain evidence="5">CGMCC 1.11013</strain>
    </source>
</reference>
<dbReference type="InterPro" id="IPR010371">
    <property type="entry name" value="YBR137W-like"/>
</dbReference>
<dbReference type="NCBIfam" id="NF002696">
    <property type="entry name" value="PRK02487.1-5"/>
    <property type="match status" value="1"/>
</dbReference>
<evidence type="ECO:0000256" key="1">
    <source>
        <dbReference type="HAMAP-Rule" id="MF_00761"/>
    </source>
</evidence>
<dbReference type="Proteomes" id="UP000027439">
    <property type="component" value="Unassembled WGS sequence"/>
</dbReference>
<dbReference type="HAMAP" id="MF_00761">
    <property type="entry name" value="UPF0303"/>
    <property type="match status" value="1"/>
</dbReference>
<dbReference type="PANTHER" id="PTHR28255:SF1">
    <property type="entry name" value="UPF0303 PROTEIN YBR137W"/>
    <property type="match status" value="1"/>
</dbReference>
<evidence type="ECO:0000313" key="4">
    <source>
        <dbReference type="Proteomes" id="UP000027439"/>
    </source>
</evidence>
<gene>
    <name evidence="3" type="ORF">BG57_22305</name>
    <name evidence="2" type="ORF">GCM10010985_02690</name>
</gene>
<dbReference type="InterPro" id="IPR038084">
    <property type="entry name" value="PduO/GlcC-like_sf"/>
</dbReference>